<proteinExistence type="predicted"/>
<accession>A0A395LX95</accession>
<feature type="signal peptide" evidence="1">
    <location>
        <begin position="1"/>
        <end position="22"/>
    </location>
</feature>
<evidence type="ECO:0000313" key="3">
    <source>
        <dbReference type="Proteomes" id="UP000266389"/>
    </source>
</evidence>
<keyword evidence="1" id="KW-0732">Signal</keyword>
<protein>
    <recommendedName>
        <fullName evidence="4">Tetratricopeptide repeat protein</fullName>
    </recommendedName>
</protein>
<evidence type="ECO:0008006" key="4">
    <source>
        <dbReference type="Google" id="ProtNLM"/>
    </source>
</evidence>
<sequence length="250" mass="28836">MMRRVLYAFFFTLTIFSASLSAQPASFERQLDSLRQLVYHTQHDSLKFLLHLALAELHFFHSFKHHDDANFRQAELNAALDLLSAAHQFRKTSTSRAIECAVLLERAQFQSRQDALLTLDMCQKELADILRDDPLNSAALATYGALGVELAKIPAVYRLLAQWFYRPIPTHPSLNQALLYLLQAQLLGKYRVFILWKLGEAYVQVRNARDVVNSLRACLDAPEEHPYFDAYCKSRARMLLEQYLSTRQSR</sequence>
<dbReference type="AlphaFoldDB" id="A0A395LX95"/>
<organism evidence="2 3">
    <name type="scientific">Candidatus Thermochlorobacter aerophilus</name>
    <dbReference type="NCBI Taxonomy" id="1868324"/>
    <lineage>
        <taxon>Bacteria</taxon>
        <taxon>Pseudomonadati</taxon>
        <taxon>Chlorobiota</taxon>
        <taxon>Chlorobiia</taxon>
        <taxon>Chlorobiales</taxon>
        <taxon>Candidatus Thermochlorobacteriaceae</taxon>
        <taxon>Candidatus Thermochlorobacter</taxon>
    </lineage>
</organism>
<comment type="caution">
    <text evidence="2">The sequence shown here is derived from an EMBL/GenBank/DDBJ whole genome shotgun (WGS) entry which is preliminary data.</text>
</comment>
<reference evidence="2 3" key="1">
    <citation type="journal article" date="2011" name="ISME J.">
        <title>Community ecology of hot spring cyanobacterial mats: predominant populations and their functional potential.</title>
        <authorList>
            <person name="Klatt C.G."/>
            <person name="Wood J.M."/>
            <person name="Rusch D.B."/>
            <person name="Bateson M.M."/>
            <person name="Hamamura N."/>
            <person name="Heidelberg J.F."/>
            <person name="Grossman A.R."/>
            <person name="Bhaya D."/>
            <person name="Cohan F.M."/>
            <person name="Kuhl M."/>
            <person name="Bryant D.A."/>
            <person name="Ward D.M."/>
        </authorList>
    </citation>
    <scope>NUCLEOTIDE SEQUENCE [LARGE SCALE GENOMIC DNA]</scope>
    <source>
        <strain evidence="2">OS</strain>
    </source>
</reference>
<evidence type="ECO:0000313" key="2">
    <source>
        <dbReference type="EMBL" id="RFM23213.1"/>
    </source>
</evidence>
<gene>
    <name evidence="2" type="ORF">D0433_12065</name>
</gene>
<name>A0A395LX95_9BACT</name>
<dbReference type="Proteomes" id="UP000266389">
    <property type="component" value="Unassembled WGS sequence"/>
</dbReference>
<evidence type="ECO:0000256" key="1">
    <source>
        <dbReference type="SAM" id="SignalP"/>
    </source>
</evidence>
<feature type="chain" id="PRO_5017223779" description="Tetratricopeptide repeat protein" evidence="1">
    <location>
        <begin position="23"/>
        <end position="250"/>
    </location>
</feature>
<dbReference type="EMBL" id="PHFL01000068">
    <property type="protein sequence ID" value="RFM23213.1"/>
    <property type="molecule type" value="Genomic_DNA"/>
</dbReference>